<accession>A0AAV4H3W2</accession>
<dbReference type="Proteomes" id="UP000762676">
    <property type="component" value="Unassembled WGS sequence"/>
</dbReference>
<dbReference type="AlphaFoldDB" id="A0AAV4H3W2"/>
<keyword evidence="3" id="KW-1185">Reference proteome</keyword>
<evidence type="ECO:0008006" key="4">
    <source>
        <dbReference type="Google" id="ProtNLM"/>
    </source>
</evidence>
<name>A0AAV4H3W2_9GAST</name>
<organism evidence="2 3">
    <name type="scientific">Elysia marginata</name>
    <dbReference type="NCBI Taxonomy" id="1093978"/>
    <lineage>
        <taxon>Eukaryota</taxon>
        <taxon>Metazoa</taxon>
        <taxon>Spiralia</taxon>
        <taxon>Lophotrochozoa</taxon>
        <taxon>Mollusca</taxon>
        <taxon>Gastropoda</taxon>
        <taxon>Heterobranchia</taxon>
        <taxon>Euthyneura</taxon>
        <taxon>Panpulmonata</taxon>
        <taxon>Sacoglossa</taxon>
        <taxon>Placobranchoidea</taxon>
        <taxon>Plakobranchidae</taxon>
        <taxon>Elysia</taxon>
    </lineage>
</organism>
<sequence length="170" mass="19578">MMVMMRMMMMVMIMMIMMTMMMMMLMMMMMMMIMMIMMDDDGDDDDETGSNDDYDDDDDDHDDGDDETGNNVDDDDGDKNAAVKLVTIMKTKVILSQVLDEFSPNPVSYTPARMYQGVEVTCQSISGNTELAYNWNKGSVRSFIRPNLNPQYFLSKNGRLYISEVRAEDQ</sequence>
<evidence type="ECO:0000256" key="1">
    <source>
        <dbReference type="SAM" id="MobiDB-lite"/>
    </source>
</evidence>
<evidence type="ECO:0000313" key="3">
    <source>
        <dbReference type="Proteomes" id="UP000762676"/>
    </source>
</evidence>
<gene>
    <name evidence="2" type="ORF">ElyMa_006193700</name>
</gene>
<proteinExistence type="predicted"/>
<dbReference type="InterPro" id="IPR013783">
    <property type="entry name" value="Ig-like_fold"/>
</dbReference>
<dbReference type="EMBL" id="BMAT01012431">
    <property type="protein sequence ID" value="GFR92170.1"/>
    <property type="molecule type" value="Genomic_DNA"/>
</dbReference>
<comment type="caution">
    <text evidence="2">The sequence shown here is derived from an EMBL/GenBank/DDBJ whole genome shotgun (WGS) entry which is preliminary data.</text>
</comment>
<feature type="compositionally biased region" description="Acidic residues" evidence="1">
    <location>
        <begin position="44"/>
        <end position="77"/>
    </location>
</feature>
<protein>
    <recommendedName>
        <fullName evidence="4">Ig-like domain-containing protein</fullName>
    </recommendedName>
</protein>
<reference evidence="2 3" key="1">
    <citation type="journal article" date="2021" name="Elife">
        <title>Chloroplast acquisition without the gene transfer in kleptoplastic sea slugs, Plakobranchus ocellatus.</title>
        <authorList>
            <person name="Maeda T."/>
            <person name="Takahashi S."/>
            <person name="Yoshida T."/>
            <person name="Shimamura S."/>
            <person name="Takaki Y."/>
            <person name="Nagai Y."/>
            <person name="Toyoda A."/>
            <person name="Suzuki Y."/>
            <person name="Arimoto A."/>
            <person name="Ishii H."/>
            <person name="Satoh N."/>
            <person name="Nishiyama T."/>
            <person name="Hasebe M."/>
            <person name="Maruyama T."/>
            <person name="Minagawa J."/>
            <person name="Obokata J."/>
            <person name="Shigenobu S."/>
        </authorList>
    </citation>
    <scope>NUCLEOTIDE SEQUENCE [LARGE SCALE GENOMIC DNA]</scope>
</reference>
<dbReference type="Gene3D" id="2.60.40.10">
    <property type="entry name" value="Immunoglobulins"/>
    <property type="match status" value="1"/>
</dbReference>
<evidence type="ECO:0000313" key="2">
    <source>
        <dbReference type="EMBL" id="GFR92170.1"/>
    </source>
</evidence>
<feature type="region of interest" description="Disordered" evidence="1">
    <location>
        <begin position="44"/>
        <end position="78"/>
    </location>
</feature>